<dbReference type="InterPro" id="IPR013120">
    <property type="entry name" value="FAR_NAD-bd"/>
</dbReference>
<dbReference type="Gene3D" id="1.10.1200.10">
    <property type="entry name" value="ACP-like"/>
    <property type="match status" value="1"/>
</dbReference>
<evidence type="ECO:0000313" key="4">
    <source>
        <dbReference type="EMBL" id="RDK41712.1"/>
    </source>
</evidence>
<dbReference type="Pfam" id="PF07993">
    <property type="entry name" value="NAD_binding_4"/>
    <property type="match status" value="1"/>
</dbReference>
<dbReference type="InterPro" id="IPR051414">
    <property type="entry name" value="Adenylate-forming_Reductase"/>
</dbReference>
<gene>
    <name evidence="4" type="ORF">M752DRAFT_302252</name>
</gene>
<evidence type="ECO:0000256" key="2">
    <source>
        <dbReference type="ARBA" id="ARBA00022553"/>
    </source>
</evidence>
<sequence>MTVAHEQASDAGRRLLASLVDQINETNPTRIFAVIPNGASVSDGFRPFTVGELARAVDYTARWIENILGRPSRRETLAYMATNDVRYFIFVLACNKTGYRAFLPSTRNSTEAFIHLLNATHCRKFVCSPEKRQTVLELSELSGGLQISVIPSLGEMLSSRMESYGCPKTYDEEENETCFIIHSSGTTGLPKPVSLTHGCIGVIDRIARLPCPEGRKPGTWGMMKPNALVLSTTPFFHMMGFYGLIISIFHHTTLVILPDGPVNPDRILDVMDAVRPTAALIPPSILEEMSSSDRALRAISTLEYLYFGGAPLSEMVGDKLCKLTHLTTAIGSSEAGPIPSLAPLKREDWKYFEWNPFSGVTMQPLGDEMYEMVIQRGPSREYQGIFHTYPELQSYHTNDVFIPSPTNCNLWRYYGRVDDVIVLSNGEKFNPVTMEKVVEGHPLVHSAIIAGQGQFQASLLVEPDWNKWDEGRSARELIEAIWPIVQQANKIGPTHGRVLKSKIAVASQKKPFKMTAKGSTQRHHVYRDYAEDIAALYSAADSEQTAEMPKDTALHSMMGYLRNTIQSISDMTVVGDDDDLFAAGLDSLQTLQLTRVLQKAVKSRLPEADTTAISTQQIYAHPTIKELASLLVKILGSETNGHANEMPRKEKINSMVSKYTDGLPLQQIDLRPREGGHTVLLTGSTGSLGCYLLDAILNDPATVKVYCMNRSVDAESRQQISFLEKGLEWCPRRQKRVEFLFASFGQEKMGLAEAKYEELIKSVDTIVHNAWKVDFNHSLSSFEAVHIRGVRNMVEFSLRSQHHAHLHFVSSISTVGAWSVKNGTLIPETPVQDPDVTLPQGYGESKHVAERICATASERAGVPTTILRVGQVAGPTSGSGVWNRHEWLPALIATSKSTGHIPTSLGFGPVNWIPVDTLSTIILELIEARRASQPSQRCATFNLVNPSAATWSSLIPAVQRHFTVTPVELETWVHDLEAIKDPSETEIAAKPALKLLEFFQGLAHDDGGSSCPFQLSKTKEASATMRTLGPIDQPMLENWLRQWGLSKI</sequence>
<dbReference type="PANTHER" id="PTHR43439">
    <property type="entry name" value="PHENYLACETATE-COENZYME A LIGASE"/>
    <property type="match status" value="1"/>
</dbReference>
<dbReference type="EMBL" id="KZ851855">
    <property type="protein sequence ID" value="RDK41712.1"/>
    <property type="molecule type" value="Genomic_DNA"/>
</dbReference>
<organism evidence="4 5">
    <name type="scientific">Aspergillus phoenicis ATCC 13157</name>
    <dbReference type="NCBI Taxonomy" id="1353007"/>
    <lineage>
        <taxon>Eukaryota</taxon>
        <taxon>Fungi</taxon>
        <taxon>Dikarya</taxon>
        <taxon>Ascomycota</taxon>
        <taxon>Pezizomycotina</taxon>
        <taxon>Eurotiomycetes</taxon>
        <taxon>Eurotiomycetidae</taxon>
        <taxon>Eurotiales</taxon>
        <taxon>Aspergillaceae</taxon>
        <taxon>Aspergillus</taxon>
    </lineage>
</organism>
<dbReference type="InterPro" id="IPR036291">
    <property type="entry name" value="NAD(P)-bd_dom_sf"/>
</dbReference>
<dbReference type="Proteomes" id="UP000254937">
    <property type="component" value="Unassembled WGS sequence"/>
</dbReference>
<dbReference type="AlphaFoldDB" id="A0A370PHT3"/>
<proteinExistence type="predicted"/>
<keyword evidence="5" id="KW-1185">Reference proteome</keyword>
<dbReference type="PROSITE" id="PS00455">
    <property type="entry name" value="AMP_BINDING"/>
    <property type="match status" value="1"/>
</dbReference>
<protein>
    <submittedName>
        <fullName evidence="4">NRPS-like enzyme</fullName>
    </submittedName>
</protein>
<dbReference type="InterPro" id="IPR009081">
    <property type="entry name" value="PP-bd_ACP"/>
</dbReference>
<dbReference type="Pfam" id="PF23562">
    <property type="entry name" value="AMP-binding_C_3"/>
    <property type="match status" value="1"/>
</dbReference>
<dbReference type="SUPFAM" id="SSF47336">
    <property type="entry name" value="ACP-like"/>
    <property type="match status" value="1"/>
</dbReference>
<dbReference type="InterPro" id="IPR000873">
    <property type="entry name" value="AMP-dep_synth/lig_dom"/>
</dbReference>
<evidence type="ECO:0000256" key="1">
    <source>
        <dbReference type="ARBA" id="ARBA00022450"/>
    </source>
</evidence>
<dbReference type="SUPFAM" id="SSF56801">
    <property type="entry name" value="Acetyl-CoA synthetase-like"/>
    <property type="match status" value="1"/>
</dbReference>
<keyword evidence="1" id="KW-0596">Phosphopantetheine</keyword>
<dbReference type="Pfam" id="PF00550">
    <property type="entry name" value="PP-binding"/>
    <property type="match status" value="1"/>
</dbReference>
<feature type="domain" description="Carrier" evidence="3">
    <location>
        <begin position="552"/>
        <end position="635"/>
    </location>
</feature>
<dbReference type="PANTHER" id="PTHR43439:SF2">
    <property type="entry name" value="ENZYME, PUTATIVE (JCVI)-RELATED"/>
    <property type="match status" value="1"/>
</dbReference>
<keyword evidence="2" id="KW-0597">Phosphoprotein</keyword>
<dbReference type="InterPro" id="IPR020845">
    <property type="entry name" value="AMP-binding_CS"/>
</dbReference>
<accession>A0A370PHT3</accession>
<dbReference type="InterPro" id="IPR036736">
    <property type="entry name" value="ACP-like_sf"/>
</dbReference>
<dbReference type="SUPFAM" id="SSF51735">
    <property type="entry name" value="NAD(P)-binding Rossmann-fold domains"/>
    <property type="match status" value="1"/>
</dbReference>
<evidence type="ECO:0000259" key="3">
    <source>
        <dbReference type="PROSITE" id="PS50075"/>
    </source>
</evidence>
<evidence type="ECO:0000313" key="5">
    <source>
        <dbReference type="Proteomes" id="UP000254937"/>
    </source>
</evidence>
<dbReference type="Gene3D" id="3.40.50.720">
    <property type="entry name" value="NAD(P)-binding Rossmann-like Domain"/>
    <property type="match status" value="1"/>
</dbReference>
<reference evidence="4 5" key="1">
    <citation type="submission" date="2018-07" db="EMBL/GenBank/DDBJ databases">
        <title>Section-level genome sequencing of Aspergillus section Nigri to investigate inter- and intra-species variation.</title>
        <authorList>
            <consortium name="DOE Joint Genome Institute"/>
            <person name="Vesth T.C."/>
            <person name="Nybo J.L."/>
            <person name="Theobald S."/>
            <person name="Frisvad J.C."/>
            <person name="Larsen T.O."/>
            <person name="Nielsen K.F."/>
            <person name="Hoof J.B."/>
            <person name="Brandl J."/>
            <person name="Salamov A."/>
            <person name="Riley R."/>
            <person name="Gladden J.M."/>
            <person name="Phatale P."/>
            <person name="Nielsen M.T."/>
            <person name="Lyhne E.K."/>
            <person name="Kogle M.E."/>
            <person name="Strasser K."/>
            <person name="McDonnell E."/>
            <person name="Barry K."/>
            <person name="Clum A."/>
            <person name="Chen C."/>
            <person name="Nolan M."/>
            <person name="Sandor L."/>
            <person name="Kuo A."/>
            <person name="Lipzen A."/>
            <person name="Hainaut M."/>
            <person name="Drula E."/>
            <person name="Tsang A."/>
            <person name="Magnuson J.K."/>
            <person name="Henrissat B."/>
            <person name="Wiebenga A."/>
            <person name="Simmons B.A."/>
            <person name="Makela M.R."/>
            <person name="De vries R.P."/>
            <person name="Grigoriev I.V."/>
            <person name="Mortensen U.H."/>
            <person name="Baker S.E."/>
            <person name="Andersen M.R."/>
        </authorList>
    </citation>
    <scope>NUCLEOTIDE SEQUENCE [LARGE SCALE GENOMIC DNA]</scope>
    <source>
        <strain evidence="4 5">ATCC 13157</strain>
    </source>
</reference>
<dbReference type="InterPro" id="IPR042099">
    <property type="entry name" value="ANL_N_sf"/>
</dbReference>
<dbReference type="Gene3D" id="3.40.50.12780">
    <property type="entry name" value="N-terminal domain of ligase-like"/>
    <property type="match status" value="1"/>
</dbReference>
<name>A0A370PHT3_ASPPH</name>
<dbReference type="Pfam" id="PF00501">
    <property type="entry name" value="AMP-binding"/>
    <property type="match status" value="1"/>
</dbReference>
<dbReference type="PROSITE" id="PS50075">
    <property type="entry name" value="CARRIER"/>
    <property type="match status" value="1"/>
</dbReference>